<reference evidence="1 2" key="1">
    <citation type="submission" date="2021-06" db="EMBL/GenBank/DDBJ databases">
        <title>Caerostris extrusa draft genome.</title>
        <authorList>
            <person name="Kono N."/>
            <person name="Arakawa K."/>
        </authorList>
    </citation>
    <scope>NUCLEOTIDE SEQUENCE [LARGE SCALE GENOMIC DNA]</scope>
</reference>
<dbReference type="Proteomes" id="UP001054945">
    <property type="component" value="Unassembled WGS sequence"/>
</dbReference>
<evidence type="ECO:0000313" key="1">
    <source>
        <dbReference type="EMBL" id="GIZ02313.1"/>
    </source>
</evidence>
<evidence type="ECO:0000313" key="2">
    <source>
        <dbReference type="Proteomes" id="UP001054945"/>
    </source>
</evidence>
<comment type="caution">
    <text evidence="1">The sequence shown here is derived from an EMBL/GenBank/DDBJ whole genome shotgun (WGS) entry which is preliminary data.</text>
</comment>
<accession>A0AAV4Y5A5</accession>
<sequence>MKHLLQVAASIQSGNGCGILGVQCDENEYCWRTLLDFIGMCTEYGEKGDSCNEKVSRHNMWSSTCVEAATTASPTTIQPETTSTPVVTKA</sequence>
<gene>
    <name evidence="1" type="ORF">CEXT_214071</name>
</gene>
<keyword evidence="2" id="KW-1185">Reference proteome</keyword>
<proteinExistence type="predicted"/>
<dbReference type="AlphaFoldDB" id="A0AAV4Y5A5"/>
<dbReference type="EMBL" id="BPLR01001437">
    <property type="protein sequence ID" value="GIZ02313.1"/>
    <property type="molecule type" value="Genomic_DNA"/>
</dbReference>
<organism evidence="1 2">
    <name type="scientific">Caerostris extrusa</name>
    <name type="common">Bark spider</name>
    <name type="synonym">Caerostris bankana</name>
    <dbReference type="NCBI Taxonomy" id="172846"/>
    <lineage>
        <taxon>Eukaryota</taxon>
        <taxon>Metazoa</taxon>
        <taxon>Ecdysozoa</taxon>
        <taxon>Arthropoda</taxon>
        <taxon>Chelicerata</taxon>
        <taxon>Arachnida</taxon>
        <taxon>Araneae</taxon>
        <taxon>Araneomorphae</taxon>
        <taxon>Entelegynae</taxon>
        <taxon>Araneoidea</taxon>
        <taxon>Araneidae</taxon>
        <taxon>Caerostris</taxon>
    </lineage>
</organism>
<protein>
    <submittedName>
        <fullName evidence="1">Uncharacterized protein</fullName>
    </submittedName>
</protein>
<name>A0AAV4Y5A5_CAEEX</name>